<accession>A0A0E9WDH2</accession>
<protein>
    <submittedName>
        <fullName evidence="2">Uncharacterized protein</fullName>
    </submittedName>
</protein>
<proteinExistence type="predicted"/>
<evidence type="ECO:0000313" key="2">
    <source>
        <dbReference type="EMBL" id="JAH88439.1"/>
    </source>
</evidence>
<reference evidence="2" key="2">
    <citation type="journal article" date="2015" name="Fish Shellfish Immunol.">
        <title>Early steps in the European eel (Anguilla anguilla)-Vibrio vulnificus interaction in the gills: Role of the RtxA13 toxin.</title>
        <authorList>
            <person name="Callol A."/>
            <person name="Pajuelo D."/>
            <person name="Ebbesson L."/>
            <person name="Teles M."/>
            <person name="MacKenzie S."/>
            <person name="Amaro C."/>
        </authorList>
    </citation>
    <scope>NUCLEOTIDE SEQUENCE</scope>
</reference>
<sequence length="44" mass="5143">MFKDLPFTITLTFLQCCLHFFKCTHSSSTTEDKGETRLQKQTKT</sequence>
<organism evidence="2">
    <name type="scientific">Anguilla anguilla</name>
    <name type="common">European freshwater eel</name>
    <name type="synonym">Muraena anguilla</name>
    <dbReference type="NCBI Taxonomy" id="7936"/>
    <lineage>
        <taxon>Eukaryota</taxon>
        <taxon>Metazoa</taxon>
        <taxon>Chordata</taxon>
        <taxon>Craniata</taxon>
        <taxon>Vertebrata</taxon>
        <taxon>Euteleostomi</taxon>
        <taxon>Actinopterygii</taxon>
        <taxon>Neopterygii</taxon>
        <taxon>Teleostei</taxon>
        <taxon>Anguilliformes</taxon>
        <taxon>Anguillidae</taxon>
        <taxon>Anguilla</taxon>
    </lineage>
</organism>
<feature type="signal peptide" evidence="1">
    <location>
        <begin position="1"/>
        <end position="26"/>
    </location>
</feature>
<keyword evidence="1" id="KW-0732">Signal</keyword>
<name>A0A0E9WDH2_ANGAN</name>
<reference evidence="2" key="1">
    <citation type="submission" date="2014-11" db="EMBL/GenBank/DDBJ databases">
        <authorList>
            <person name="Amaro Gonzalez C."/>
        </authorList>
    </citation>
    <scope>NUCLEOTIDE SEQUENCE</scope>
</reference>
<evidence type="ECO:0000256" key="1">
    <source>
        <dbReference type="SAM" id="SignalP"/>
    </source>
</evidence>
<dbReference type="EMBL" id="GBXM01020138">
    <property type="protein sequence ID" value="JAH88439.1"/>
    <property type="molecule type" value="Transcribed_RNA"/>
</dbReference>
<dbReference type="AlphaFoldDB" id="A0A0E9WDH2"/>
<feature type="chain" id="PRO_5002434771" evidence="1">
    <location>
        <begin position="27"/>
        <end position="44"/>
    </location>
</feature>